<keyword evidence="5 6" id="KW-0408">Iron</keyword>
<keyword evidence="11" id="KW-1185">Reference proteome</keyword>
<dbReference type="InterPro" id="IPR051811">
    <property type="entry name" value="Cytochrome_c550/c551-like"/>
</dbReference>
<feature type="region of interest" description="Disordered" evidence="7">
    <location>
        <begin position="34"/>
        <end position="55"/>
    </location>
</feature>
<keyword evidence="2 6" id="KW-0349">Heme</keyword>
<evidence type="ECO:0000256" key="1">
    <source>
        <dbReference type="ARBA" id="ARBA00022448"/>
    </source>
</evidence>
<evidence type="ECO:0000313" key="10">
    <source>
        <dbReference type="EMBL" id="MBD7983133.1"/>
    </source>
</evidence>
<evidence type="ECO:0000256" key="7">
    <source>
        <dbReference type="SAM" id="MobiDB-lite"/>
    </source>
</evidence>
<dbReference type="Proteomes" id="UP000626786">
    <property type="component" value="Unassembled WGS sequence"/>
</dbReference>
<evidence type="ECO:0000256" key="2">
    <source>
        <dbReference type="ARBA" id="ARBA00022617"/>
    </source>
</evidence>
<keyword evidence="8" id="KW-1133">Transmembrane helix</keyword>
<evidence type="ECO:0000256" key="5">
    <source>
        <dbReference type="ARBA" id="ARBA00023004"/>
    </source>
</evidence>
<feature type="compositionally biased region" description="Acidic residues" evidence="7">
    <location>
        <begin position="46"/>
        <end position="55"/>
    </location>
</feature>
<proteinExistence type="predicted"/>
<dbReference type="SUPFAM" id="SSF46626">
    <property type="entry name" value="Cytochrome c"/>
    <property type="match status" value="1"/>
</dbReference>
<keyword evidence="8" id="KW-0472">Membrane</keyword>
<evidence type="ECO:0000256" key="3">
    <source>
        <dbReference type="ARBA" id="ARBA00022723"/>
    </source>
</evidence>
<dbReference type="InterPro" id="IPR012218">
    <property type="entry name" value="Cyt_c_BACSU-c550-type"/>
</dbReference>
<gene>
    <name evidence="10" type="ORF">H9649_00960</name>
</gene>
<dbReference type="PRINTS" id="PR00605">
    <property type="entry name" value="CYTCHROMECIC"/>
</dbReference>
<evidence type="ECO:0000256" key="4">
    <source>
        <dbReference type="ARBA" id="ARBA00022982"/>
    </source>
</evidence>
<evidence type="ECO:0000256" key="6">
    <source>
        <dbReference type="PROSITE-ProRule" id="PRU00433"/>
    </source>
</evidence>
<reference evidence="10 11" key="1">
    <citation type="submission" date="2020-08" db="EMBL/GenBank/DDBJ databases">
        <title>A Genomic Blueprint of the Chicken Gut Microbiome.</title>
        <authorList>
            <person name="Gilroy R."/>
            <person name="Ravi A."/>
            <person name="Getino M."/>
            <person name="Pursley I."/>
            <person name="Horton D.L."/>
            <person name="Alikhan N.-F."/>
            <person name="Baker D."/>
            <person name="Gharbi K."/>
            <person name="Hall N."/>
            <person name="Watson M."/>
            <person name="Adriaenssens E.M."/>
            <person name="Foster-Nyarko E."/>
            <person name="Jarju S."/>
            <person name="Secka A."/>
            <person name="Antonio M."/>
            <person name="Oren A."/>
            <person name="Chaudhuri R."/>
            <person name="La Ragione R.M."/>
            <person name="Hildebrand F."/>
            <person name="Pallen M.J."/>
        </authorList>
    </citation>
    <scope>NUCLEOTIDE SEQUENCE [LARGE SCALE GENOMIC DNA]</scope>
    <source>
        <strain evidence="10 11">Sa2YVA2</strain>
    </source>
</reference>
<dbReference type="PIRSF" id="PIRSF000025">
    <property type="entry name" value="Cytc_Bsub_c550"/>
    <property type="match status" value="1"/>
</dbReference>
<keyword evidence="3 6" id="KW-0479">Metal-binding</keyword>
<feature type="compositionally biased region" description="Basic and acidic residues" evidence="7">
    <location>
        <begin position="34"/>
        <end position="45"/>
    </location>
</feature>
<dbReference type="Pfam" id="PF13442">
    <property type="entry name" value="Cytochrome_CBB3"/>
    <property type="match status" value="1"/>
</dbReference>
<accession>A0ABR8U545</accession>
<protein>
    <submittedName>
        <fullName evidence="10">Cytochrome c</fullName>
    </submittedName>
</protein>
<organism evidence="10 11">
    <name type="scientific">Sporosarcina quadrami</name>
    <dbReference type="NCBI Taxonomy" id="2762234"/>
    <lineage>
        <taxon>Bacteria</taxon>
        <taxon>Bacillati</taxon>
        <taxon>Bacillota</taxon>
        <taxon>Bacilli</taxon>
        <taxon>Bacillales</taxon>
        <taxon>Caryophanaceae</taxon>
        <taxon>Sporosarcina</taxon>
    </lineage>
</organism>
<feature type="transmembrane region" description="Helical" evidence="8">
    <location>
        <begin position="6"/>
        <end position="28"/>
    </location>
</feature>
<keyword evidence="4" id="KW-0249">Electron transport</keyword>
<name>A0ABR8U545_9BACL</name>
<dbReference type="EMBL" id="JACSQN010000001">
    <property type="protein sequence ID" value="MBD7983133.1"/>
    <property type="molecule type" value="Genomic_DNA"/>
</dbReference>
<dbReference type="RefSeq" id="WP_191692774.1">
    <property type="nucleotide sequence ID" value="NZ_JACSQN010000001.1"/>
</dbReference>
<keyword evidence="1" id="KW-0813">Transport</keyword>
<dbReference type="PANTHER" id="PTHR37823">
    <property type="entry name" value="CYTOCHROME C-553-LIKE"/>
    <property type="match status" value="1"/>
</dbReference>
<dbReference type="InterPro" id="IPR009056">
    <property type="entry name" value="Cyt_c-like_dom"/>
</dbReference>
<dbReference type="InterPro" id="IPR036909">
    <property type="entry name" value="Cyt_c-like_dom_sf"/>
</dbReference>
<dbReference type="Gene3D" id="1.10.760.10">
    <property type="entry name" value="Cytochrome c-like domain"/>
    <property type="match status" value="1"/>
</dbReference>
<dbReference type="PANTHER" id="PTHR37823:SF4">
    <property type="entry name" value="MENAQUINOL-CYTOCHROME C REDUCTASE CYTOCHROME B_C SUBUNIT"/>
    <property type="match status" value="1"/>
</dbReference>
<keyword evidence="8" id="KW-0812">Transmembrane</keyword>
<evidence type="ECO:0000256" key="8">
    <source>
        <dbReference type="SAM" id="Phobius"/>
    </source>
</evidence>
<comment type="caution">
    <text evidence="10">The sequence shown here is derived from an EMBL/GenBank/DDBJ whole genome shotgun (WGS) entry which is preliminary data.</text>
</comment>
<dbReference type="InterPro" id="IPR008168">
    <property type="entry name" value="Cyt_C_IC"/>
</dbReference>
<evidence type="ECO:0000313" key="11">
    <source>
        <dbReference type="Proteomes" id="UP000626786"/>
    </source>
</evidence>
<feature type="domain" description="Cytochrome c" evidence="9">
    <location>
        <begin position="52"/>
        <end position="127"/>
    </location>
</feature>
<evidence type="ECO:0000259" key="9">
    <source>
        <dbReference type="PROSITE" id="PS51007"/>
    </source>
</evidence>
<dbReference type="PROSITE" id="PS51007">
    <property type="entry name" value="CYTC"/>
    <property type="match status" value="1"/>
</dbReference>
<sequence length="127" mass="13743">MKNNPVVPYILIFALGLGLIFFMSLYGLDQKKEITATDEDGKTEETEGDSAAAEDFDPETFVQGQCIGCHGGDLTGGMGPSLVGLTDSEEEVHGFIKNGKGDMMPPFGDKLADEQIDELTEYLFSLK</sequence>